<feature type="transmembrane region" description="Helical" evidence="1">
    <location>
        <begin position="116"/>
        <end position="136"/>
    </location>
</feature>
<dbReference type="KEGG" id="amin:AUMI_110210"/>
<dbReference type="Proteomes" id="UP000243847">
    <property type="component" value="Chromosome sequence1"/>
</dbReference>
<accession>A0A173LXH1</accession>
<name>A0A173LXH1_9MICO</name>
<keyword evidence="1" id="KW-0472">Membrane</keyword>
<keyword evidence="1" id="KW-1133">Transmembrane helix</keyword>
<dbReference type="GeneID" id="80452215"/>
<evidence type="ECO:0000313" key="3">
    <source>
        <dbReference type="Proteomes" id="UP000243847"/>
    </source>
</evidence>
<dbReference type="OrthoDB" id="5126350at2"/>
<feature type="transmembrane region" description="Helical" evidence="1">
    <location>
        <begin position="142"/>
        <end position="160"/>
    </location>
</feature>
<keyword evidence="1" id="KW-0812">Transmembrane</keyword>
<dbReference type="AlphaFoldDB" id="A0A173LXH1"/>
<dbReference type="RefSeq" id="WP_096382124.1">
    <property type="nucleotide sequence ID" value="NZ_AP017457.1"/>
</dbReference>
<proteinExistence type="predicted"/>
<dbReference type="EMBL" id="AP017457">
    <property type="protein sequence ID" value="BAU99563.1"/>
    <property type="molecule type" value="Genomic_DNA"/>
</dbReference>
<protein>
    <submittedName>
        <fullName evidence="2">Large exoprotein</fullName>
    </submittedName>
</protein>
<feature type="transmembrane region" description="Helical" evidence="1">
    <location>
        <begin position="6"/>
        <end position="28"/>
    </location>
</feature>
<evidence type="ECO:0000313" key="2">
    <source>
        <dbReference type="EMBL" id="BAU99563.1"/>
    </source>
</evidence>
<gene>
    <name evidence="2" type="ORF">AUMI_110210</name>
</gene>
<reference evidence="2 3" key="1">
    <citation type="journal article" date="2016" name="Genome Announc.">
        <title>Complete Genome Sequence of Aurantimicrobium minutum Type Strain KNCT, a Planktonic Ultramicrobacterium Isolated from River Water.</title>
        <authorList>
            <person name="Nakai R."/>
            <person name="Fujisawa T."/>
            <person name="Nakamura Y."/>
            <person name="Nishide H."/>
            <person name="Uchiyama I."/>
            <person name="Baba T."/>
            <person name="Toyoda A."/>
            <person name="Fujiyama A."/>
            <person name="Naganuma T."/>
            <person name="Niki H."/>
        </authorList>
    </citation>
    <scope>NUCLEOTIDE SEQUENCE [LARGE SCALE GENOMIC DNA]</scope>
    <source>
        <strain evidence="2 3">KNC</strain>
    </source>
</reference>
<evidence type="ECO:0000256" key="1">
    <source>
        <dbReference type="SAM" id="Phobius"/>
    </source>
</evidence>
<sequence length="295" mass="31785">MSGDFLGGGLVFAIAAALWIMYLIPTYLRRKNFDATERNAVRMQQTIRALAETADVPEEIRVEASARAVIEQKRVLRQAEAAARAEMRQAAARAVGYDEQAVIAARRARRNRLASALFLAATVVGIIAGSIILATGGSWETLAISCLAFALALVIQEVVVSSTTVQAAPAASNRYASEFFDQSHFKPAQVSRSWTPTALPRPLHLSEGTLSQAVVQSQIAAERMRQSAQESALVERMSMDQAGLEQLRRTATTPPVRTEAPAPEVASRLAGMGVVDTTASAELDLDAVLRRRRAG</sequence>
<organism evidence="2 3">
    <name type="scientific">Aurantimicrobium minutum</name>
    <dbReference type="NCBI Taxonomy" id="708131"/>
    <lineage>
        <taxon>Bacteria</taxon>
        <taxon>Bacillati</taxon>
        <taxon>Actinomycetota</taxon>
        <taxon>Actinomycetes</taxon>
        <taxon>Micrococcales</taxon>
        <taxon>Microbacteriaceae</taxon>
        <taxon>Aurantimicrobium</taxon>
    </lineage>
</organism>